<dbReference type="Pfam" id="PF04082">
    <property type="entry name" value="Fungal_trans"/>
    <property type="match status" value="1"/>
</dbReference>
<dbReference type="GO" id="GO:0008270">
    <property type="term" value="F:zinc ion binding"/>
    <property type="evidence" value="ECO:0007669"/>
    <property type="project" value="InterPro"/>
</dbReference>
<dbReference type="PANTHER" id="PTHR46910">
    <property type="entry name" value="TRANSCRIPTION FACTOR PDR1"/>
    <property type="match status" value="1"/>
</dbReference>
<dbReference type="GO" id="GO:0006351">
    <property type="term" value="P:DNA-templated transcription"/>
    <property type="evidence" value="ECO:0007669"/>
    <property type="project" value="InterPro"/>
</dbReference>
<evidence type="ECO:0000256" key="5">
    <source>
        <dbReference type="SAM" id="MobiDB-lite"/>
    </source>
</evidence>
<comment type="subcellular location">
    <subcellularLocation>
        <location evidence="1">Nucleus</location>
    </subcellularLocation>
</comment>
<dbReference type="EMBL" id="FQNC01000013">
    <property type="protein sequence ID" value="SGY15365.1"/>
    <property type="molecule type" value="Genomic_DNA"/>
</dbReference>
<dbReference type="InterPro" id="IPR001138">
    <property type="entry name" value="Zn2Cys6_DnaBD"/>
</dbReference>
<evidence type="ECO:0000259" key="6">
    <source>
        <dbReference type="PROSITE" id="PS50048"/>
    </source>
</evidence>
<dbReference type="CDD" id="cd00067">
    <property type="entry name" value="GAL4"/>
    <property type="match status" value="1"/>
</dbReference>
<name>A0A2X0NUH6_9BASI</name>
<dbReference type="GO" id="GO:0005634">
    <property type="term" value="C:nucleus"/>
    <property type="evidence" value="ECO:0007669"/>
    <property type="project" value="UniProtKB-SubCell"/>
</dbReference>
<dbReference type="SMART" id="SM00066">
    <property type="entry name" value="GAL4"/>
    <property type="match status" value="1"/>
</dbReference>
<sequence>MENHELSHSTVSPEQDVERRPAKRHRLVCACDRCRRKKIRCDEAQPSCGPCVAAEVECVVTKPHAQSLVVPIRQKTGVGRSARPKGSVRINSTKRSLLMATPSASQPTTMSNGHASTDATHFPFPAPAVQSQEGAEHDQAAATLAHLLHAAEPPPRVTAASTSALPTVISDHSEPVATSYDDLERDPAVKNRAAEQCRVNDGGILHTTAHRRKFVGASSSQALLKWLDSESTSRDGLAQHLKQGVASAEEYVFPGLDDPESHLPDLGTLNQYLDSYFTSTHYSYPFLDETATRQLLHTPQHLLDPVNRALLYALCSLGADATDLAGVISSEGERYMQLAWKSLPSLLARPFRSSVQVLLLICLSLRNRNKDGMAWTLVSIAIRIGYSYGLHLENTGPLASLDARIWYTAYCMDKVGSFECGRVSAVDVRACTIQPSAIGQGATFIIGGSPHPIDVFTPYITLCMEVEAVSTSLFSRKVVTLSTVEALHRIGQRDEALLKWVESVPLSLRPGNDAPQANALLPYAASIHMLYHQVMITLHRLSLFDHARLVLPNINSPLLQPYASRIQNSASICLTSARSTLSCLERLRAAFPRDRSWTLHCIFNAIIVLAIHTWQNPTTWVARADLIILEHSTAFAAEVYGRAGFAQEFIQVLPRLYEKTKLKVERPGQSSRAPTRASSPQPGPAHTTSASTAARSSTAFPETLGPESTGWHGMDAPRGDGYDMLDFKSLWPYLLGNGVLTSSKDPFMVDPLEGTAMGTAMGLNLMVQPSTSHEHGTMNFDSFL</sequence>
<evidence type="ECO:0000256" key="2">
    <source>
        <dbReference type="ARBA" id="ARBA00022723"/>
    </source>
</evidence>
<keyword evidence="3" id="KW-0238">DNA-binding</keyword>
<dbReference type="InterPro" id="IPR050987">
    <property type="entry name" value="AtrR-like"/>
</dbReference>
<dbReference type="PROSITE" id="PS00463">
    <property type="entry name" value="ZN2_CY6_FUNGAL_1"/>
    <property type="match status" value="1"/>
</dbReference>
<evidence type="ECO:0000313" key="8">
    <source>
        <dbReference type="Proteomes" id="UP000249464"/>
    </source>
</evidence>
<dbReference type="PANTHER" id="PTHR46910:SF3">
    <property type="entry name" value="HALOTOLERANCE PROTEIN 9-RELATED"/>
    <property type="match status" value="1"/>
</dbReference>
<dbReference type="InterPro" id="IPR007219">
    <property type="entry name" value="XnlR_reg_dom"/>
</dbReference>
<organism evidence="7 8">
    <name type="scientific">Microbotryum silenes-dioicae</name>
    <dbReference type="NCBI Taxonomy" id="796604"/>
    <lineage>
        <taxon>Eukaryota</taxon>
        <taxon>Fungi</taxon>
        <taxon>Dikarya</taxon>
        <taxon>Basidiomycota</taxon>
        <taxon>Pucciniomycotina</taxon>
        <taxon>Microbotryomycetes</taxon>
        <taxon>Microbotryales</taxon>
        <taxon>Microbotryaceae</taxon>
        <taxon>Microbotryum</taxon>
    </lineage>
</organism>
<protein>
    <submittedName>
        <fullName evidence="7">BQ5605_C013g07347 protein</fullName>
    </submittedName>
</protein>
<dbReference type="InterPro" id="IPR036864">
    <property type="entry name" value="Zn2-C6_fun-type_DNA-bd_sf"/>
</dbReference>
<dbReference type="Proteomes" id="UP000249464">
    <property type="component" value="Unassembled WGS sequence"/>
</dbReference>
<keyword evidence="2" id="KW-0479">Metal-binding</keyword>
<dbReference type="GO" id="GO:0000981">
    <property type="term" value="F:DNA-binding transcription factor activity, RNA polymerase II-specific"/>
    <property type="evidence" value="ECO:0007669"/>
    <property type="project" value="InterPro"/>
</dbReference>
<evidence type="ECO:0000256" key="3">
    <source>
        <dbReference type="ARBA" id="ARBA00023125"/>
    </source>
</evidence>
<proteinExistence type="predicted"/>
<keyword evidence="4" id="KW-0539">Nucleus</keyword>
<feature type="domain" description="Zn(2)-C6 fungal-type" evidence="6">
    <location>
        <begin position="30"/>
        <end position="60"/>
    </location>
</feature>
<feature type="compositionally biased region" description="Low complexity" evidence="5">
    <location>
        <begin position="687"/>
        <end position="699"/>
    </location>
</feature>
<keyword evidence="8" id="KW-1185">Reference proteome</keyword>
<dbReference type="AlphaFoldDB" id="A0A2X0NUH6"/>
<dbReference type="CDD" id="cd12148">
    <property type="entry name" value="fungal_TF_MHR"/>
    <property type="match status" value="1"/>
</dbReference>
<dbReference type="GO" id="GO:0003677">
    <property type="term" value="F:DNA binding"/>
    <property type="evidence" value="ECO:0007669"/>
    <property type="project" value="UniProtKB-KW"/>
</dbReference>
<evidence type="ECO:0000256" key="1">
    <source>
        <dbReference type="ARBA" id="ARBA00004123"/>
    </source>
</evidence>
<dbReference type="STRING" id="796604.A0A2X0NUH6"/>
<evidence type="ECO:0000313" key="7">
    <source>
        <dbReference type="EMBL" id="SGY15365.1"/>
    </source>
</evidence>
<feature type="compositionally biased region" description="Polar residues" evidence="5">
    <location>
        <begin position="668"/>
        <end position="680"/>
    </location>
</feature>
<dbReference type="PROSITE" id="PS50048">
    <property type="entry name" value="ZN2_CY6_FUNGAL_2"/>
    <property type="match status" value="1"/>
</dbReference>
<dbReference type="Gene3D" id="4.10.240.10">
    <property type="entry name" value="Zn(2)-C6 fungal-type DNA-binding domain"/>
    <property type="match status" value="1"/>
</dbReference>
<reference evidence="7 8" key="1">
    <citation type="submission" date="2016-11" db="EMBL/GenBank/DDBJ databases">
        <authorList>
            <person name="Jaros S."/>
            <person name="Januszkiewicz K."/>
            <person name="Wedrychowicz H."/>
        </authorList>
    </citation>
    <scope>NUCLEOTIDE SEQUENCE [LARGE SCALE GENOMIC DNA]</scope>
</reference>
<gene>
    <name evidence="7" type="primary">BQ5605_C013g07347</name>
    <name evidence="7" type="ORF">BQ5605_C013G07347</name>
</gene>
<dbReference type="SUPFAM" id="SSF57701">
    <property type="entry name" value="Zn2/Cys6 DNA-binding domain"/>
    <property type="match status" value="1"/>
</dbReference>
<dbReference type="SMART" id="SM00906">
    <property type="entry name" value="Fungal_trans"/>
    <property type="match status" value="1"/>
</dbReference>
<dbReference type="Pfam" id="PF00172">
    <property type="entry name" value="Zn_clus"/>
    <property type="match status" value="1"/>
</dbReference>
<accession>A0A2X0NUH6</accession>
<evidence type="ECO:0000256" key="4">
    <source>
        <dbReference type="ARBA" id="ARBA00023242"/>
    </source>
</evidence>
<feature type="region of interest" description="Disordered" evidence="5">
    <location>
        <begin position="663"/>
        <end position="715"/>
    </location>
</feature>